<reference evidence="4" key="1">
    <citation type="submission" date="2018-04" db="EMBL/GenBank/DDBJ databases">
        <title>Transcriptome assembly of Sipha flava.</title>
        <authorList>
            <person name="Scully E.D."/>
            <person name="Geib S.M."/>
            <person name="Palmer N.A."/>
            <person name="Koch K."/>
            <person name="Bradshaw J."/>
            <person name="Heng-Moss T."/>
            <person name="Sarath G."/>
        </authorList>
    </citation>
    <scope>NUCLEOTIDE SEQUENCE</scope>
</reference>
<dbReference type="InterPro" id="IPR032718">
    <property type="entry name" value="PGBD4_Znf_C"/>
</dbReference>
<dbReference type="Pfam" id="PF13843">
    <property type="entry name" value="DDE_Tnp_1_7"/>
    <property type="match status" value="1"/>
</dbReference>
<evidence type="ECO:0000256" key="1">
    <source>
        <dbReference type="SAM" id="MobiDB-lite"/>
    </source>
</evidence>
<evidence type="ECO:0000313" key="4">
    <source>
        <dbReference type="EMBL" id="MBY78819.1"/>
    </source>
</evidence>
<feature type="domain" description="PiggyBac transposable element-derived protein" evidence="3">
    <location>
        <begin position="167"/>
        <end position="525"/>
    </location>
</feature>
<feature type="compositionally biased region" description="Acidic residues" evidence="1">
    <location>
        <begin position="122"/>
        <end position="135"/>
    </location>
</feature>
<dbReference type="InterPro" id="IPR029526">
    <property type="entry name" value="PGBD"/>
</dbReference>
<dbReference type="EMBL" id="GGMS01009616">
    <property type="protein sequence ID" value="MBY78819.1"/>
    <property type="molecule type" value="Transcribed_RNA"/>
</dbReference>
<name>A0A2S2QM22_9HEMI</name>
<feature type="domain" description="PiggyBac transposable element-derived protein 4 C-terminal zinc-finger" evidence="2">
    <location>
        <begin position="594"/>
        <end position="631"/>
    </location>
</feature>
<dbReference type="OrthoDB" id="6628858at2759"/>
<dbReference type="PANTHER" id="PTHR46599">
    <property type="entry name" value="PIGGYBAC TRANSPOSABLE ELEMENT-DERIVED PROTEIN 4"/>
    <property type="match status" value="1"/>
</dbReference>
<feature type="compositionally biased region" description="Low complexity" evidence="1">
    <location>
        <begin position="112"/>
        <end position="121"/>
    </location>
</feature>
<organism evidence="4">
    <name type="scientific">Sipha flava</name>
    <name type="common">yellow sugarcane aphid</name>
    <dbReference type="NCBI Taxonomy" id="143950"/>
    <lineage>
        <taxon>Eukaryota</taxon>
        <taxon>Metazoa</taxon>
        <taxon>Ecdysozoa</taxon>
        <taxon>Arthropoda</taxon>
        <taxon>Hexapoda</taxon>
        <taxon>Insecta</taxon>
        <taxon>Pterygota</taxon>
        <taxon>Neoptera</taxon>
        <taxon>Paraneoptera</taxon>
        <taxon>Hemiptera</taxon>
        <taxon>Sternorrhyncha</taxon>
        <taxon>Aphidomorpha</taxon>
        <taxon>Aphidoidea</taxon>
        <taxon>Aphididae</taxon>
        <taxon>Sipha</taxon>
    </lineage>
</organism>
<dbReference type="Pfam" id="PF13842">
    <property type="entry name" value="zf-Tnp_2"/>
    <property type="match status" value="1"/>
</dbReference>
<accession>A0A2S2QM22</accession>
<feature type="compositionally biased region" description="Basic and acidic residues" evidence="1">
    <location>
        <begin position="95"/>
        <end position="106"/>
    </location>
</feature>
<sequence>MSNQTNDGRRTSIQQYYTQQIHALCSCLVSNTSCTTHKQLYFCHILYIFTASNMNRKQISEIQNYLDESDSGSSSFSCGDDSDIDPNYEQPRPPHSGDDCGLEHTGSDNYQNSDDNLSVDDSSSEYSDDNSDTDSWVEDYADIPDYAFDDSLSGIKLNISESSREFPIEIFTQFWTNDIFDMLIESTNKYGENLSKANRPHKKNARASTFKSVDLDEIKRFLGICLLGGAVKFSVIRDMFSQNPLYYHPVFNHIMSGRRFDQILNCFSVQYTNRNNNEMIGPMMKVQPLFDTLIQNFQTAFFPTEHLSIDESLLLHRGRIIFRQYIKNKKARYGIKFYELTSYDGYVLNIEMYQGKQLTVPSRTSKIDSIVLRLMNNYLNKGFSLYMENYYNSVTLSNTLLELKTHTTGTLRKNRKGNPKVVIDNKIKKGQHVWRRKNNVYLSKWKDKRDVLCITTRVHPKLIQSENRYGQPKNKPSEIVEYNNYMSGVDRLDQMVSYYSSPRKTCKWYKKVIFHLLDVTVWNSFFVYKKHFDTPNMKFKAFRDLLIKNLFNIPNNVTANELFVLKKKPSIPPATNHYQERIPLPENYKRTIYYKNCLQCYKTNKTRKQTSFQCKQCAKPLCARFCFEAYHKKL</sequence>
<feature type="region of interest" description="Disordered" evidence="1">
    <location>
        <begin position="73"/>
        <end position="135"/>
    </location>
</feature>
<dbReference type="PANTHER" id="PTHR46599:SF3">
    <property type="entry name" value="PIGGYBAC TRANSPOSABLE ELEMENT-DERIVED PROTEIN 4"/>
    <property type="match status" value="1"/>
</dbReference>
<evidence type="ECO:0000259" key="3">
    <source>
        <dbReference type="Pfam" id="PF13843"/>
    </source>
</evidence>
<gene>
    <name evidence="4" type="primary">PGBD4_23</name>
    <name evidence="4" type="ORF">g.133969</name>
</gene>
<evidence type="ECO:0000259" key="2">
    <source>
        <dbReference type="Pfam" id="PF13842"/>
    </source>
</evidence>
<proteinExistence type="predicted"/>
<protein>
    <submittedName>
        <fullName evidence="4">PiggyBac transposable element-derived protein 4</fullName>
    </submittedName>
</protein>
<dbReference type="AlphaFoldDB" id="A0A2S2QM22"/>